<dbReference type="Proteomes" id="UP000676409">
    <property type="component" value="Chromosome"/>
</dbReference>
<dbReference type="Gene3D" id="2.40.50.1020">
    <property type="entry name" value="LytTr DNA-binding domain"/>
    <property type="match status" value="1"/>
</dbReference>
<evidence type="ECO:0000313" key="3">
    <source>
        <dbReference type="EMBL" id="QUD90001.1"/>
    </source>
</evidence>
<dbReference type="EMBL" id="CP073078">
    <property type="protein sequence ID" value="QUD90001.1"/>
    <property type="molecule type" value="Genomic_DNA"/>
</dbReference>
<dbReference type="KEGG" id="caul:KCG34_09120"/>
<evidence type="ECO:0000259" key="2">
    <source>
        <dbReference type="PROSITE" id="PS50930"/>
    </source>
</evidence>
<name>A0A975IY17_9CAUL</name>
<dbReference type="SMART" id="SM00850">
    <property type="entry name" value="LytTR"/>
    <property type="match status" value="1"/>
</dbReference>
<feature type="transmembrane region" description="Helical" evidence="1">
    <location>
        <begin position="116"/>
        <end position="136"/>
    </location>
</feature>
<reference evidence="3" key="1">
    <citation type="submission" date="2021-04" db="EMBL/GenBank/DDBJ databases">
        <title>The complete genome sequence of Caulobacter sp. S6.</title>
        <authorList>
            <person name="Tang Y."/>
            <person name="Ouyang W."/>
            <person name="Liu Q."/>
            <person name="Huang B."/>
            <person name="Guo Z."/>
            <person name="Lei P."/>
        </authorList>
    </citation>
    <scope>NUCLEOTIDE SEQUENCE</scope>
    <source>
        <strain evidence="3">S6</strain>
    </source>
</reference>
<accession>A0A975IY17</accession>
<keyword evidence="1" id="KW-0812">Transmembrane</keyword>
<evidence type="ECO:0000313" key="4">
    <source>
        <dbReference type="Proteomes" id="UP000676409"/>
    </source>
</evidence>
<evidence type="ECO:0000256" key="1">
    <source>
        <dbReference type="SAM" id="Phobius"/>
    </source>
</evidence>
<organism evidence="3 4">
    <name type="scientific">Phenylobacterium montanum</name>
    <dbReference type="NCBI Taxonomy" id="2823693"/>
    <lineage>
        <taxon>Bacteria</taxon>
        <taxon>Pseudomonadati</taxon>
        <taxon>Pseudomonadota</taxon>
        <taxon>Alphaproteobacteria</taxon>
        <taxon>Caulobacterales</taxon>
        <taxon>Caulobacteraceae</taxon>
        <taxon>Phenylobacterium</taxon>
    </lineage>
</organism>
<dbReference type="RefSeq" id="WP_211940052.1">
    <property type="nucleotide sequence ID" value="NZ_CP073078.1"/>
</dbReference>
<protein>
    <submittedName>
        <fullName evidence="3">LytTR family transcriptional regulator DNA-binding domain-containing protein</fullName>
    </submittedName>
</protein>
<keyword evidence="1" id="KW-1133">Transmembrane helix</keyword>
<dbReference type="GO" id="GO:0003677">
    <property type="term" value="F:DNA binding"/>
    <property type="evidence" value="ECO:0007669"/>
    <property type="project" value="UniProtKB-KW"/>
</dbReference>
<feature type="transmembrane region" description="Helical" evidence="1">
    <location>
        <begin position="80"/>
        <end position="104"/>
    </location>
</feature>
<dbReference type="AlphaFoldDB" id="A0A975IY17"/>
<proteinExistence type="predicted"/>
<keyword evidence="1" id="KW-0472">Membrane</keyword>
<keyword evidence="4" id="KW-1185">Reference proteome</keyword>
<keyword evidence="3" id="KW-0238">DNA-binding</keyword>
<feature type="domain" description="HTH LytTR-type" evidence="2">
    <location>
        <begin position="182"/>
        <end position="271"/>
    </location>
</feature>
<dbReference type="PROSITE" id="PS50930">
    <property type="entry name" value="HTH_LYTTR"/>
    <property type="match status" value="1"/>
</dbReference>
<gene>
    <name evidence="3" type="ORF">KCG34_09120</name>
</gene>
<feature type="transmembrane region" description="Helical" evidence="1">
    <location>
        <begin position="18"/>
        <end position="40"/>
    </location>
</feature>
<dbReference type="InterPro" id="IPR007492">
    <property type="entry name" value="LytTR_DNA-bd_dom"/>
</dbReference>
<feature type="transmembrane region" description="Helical" evidence="1">
    <location>
        <begin position="46"/>
        <end position="68"/>
    </location>
</feature>
<dbReference type="Pfam" id="PF04397">
    <property type="entry name" value="LytTR"/>
    <property type="match status" value="1"/>
</dbReference>
<sequence length="277" mass="29702">MSDLPSLYGAPREWARDLAVAAGIGAFLGLIGPFGSYYGGPVELRVAYWVSELLIGFAVMSLVVRLCLRLAERMDLPVWFAVPVSAAIGALPTSLAVGAFGAWFWPGSHGHFGSLLAQYGDTLVIAEPCTFGYYFLMDRRRREQPASKAPGPQTAEPALAVAATPVEAGSGFLSRLPPRLGRDLICLQMEDHYVRAHTAKGSDLILVSLKDAVAELADADGLQVHRSWWVARKAVTAPVFNGRNLSLRLSNGLEAPVSRASVAKLRAAGWLGESEEA</sequence>